<feature type="compositionally biased region" description="Low complexity" evidence="1">
    <location>
        <begin position="747"/>
        <end position="786"/>
    </location>
</feature>
<feature type="compositionally biased region" description="Pro residues" evidence="1">
    <location>
        <begin position="421"/>
        <end position="430"/>
    </location>
</feature>
<name>A0A127ZFL3_9BASI</name>
<sequence length="924" mass="94799">MQASSSVSTSTSSAHPQTIASTPFANNASLTIDPAALLGVTSPPLASAQHTLATGAGNSASFSIAVKQEPDDEQTASLSAPQHASSISHEQRSISAASPLTNDKTRSRRSDDSEDIETIDVKTRTDHDAASLVDQLLQRDHKAILRPDLSPFVDARDALRRLLPYHVWNIPHHDLLKALDLKEDPVLSEVRSRKRRRIANLDNRKVSVNSNNDAAKGSPQPAGASAVASSTPTKVDTDSNDTKMEVVESNDVWGPSNLPRDDVRLNELGLPIPLPEVPQPAFPTLDFAASVFARRHALASRFRRTLTALDTTHKRAPNTSLSLEYLERLAYNDDREQVLAQIEELKSLKAKLETLEESKQINVAESSAKIKLSFGITDEIEREREKERELERIKRQQERAAAKAAKLEKEREARHRLGIFTPPPEPPNAPPSSSAPAAPSPASTSTATPAPPALPASGAPASAASLAMPSSYSAVSTPASTPGAYPFPPGASQPYATAFQPGPSGLPMPSPQFGPPVAYASMPGAPPVGVNGVSMPPGAVPMGAPTSVPLMPAVTSMPGTSSTSAAATPSKPPSKSKAKAPAAKAAAATSSAPGTPGTPGTPGVTPGPTPHRGRGRPRKHPLPGTPGGPPIPVPRKKKEKPAKPPAATGSAAQSATAMSPPSLPPGAAATMQPCPPSSASPVPPSMPGPAPGYSGETFAPTLPPPPTSVRPAGSPPGNAASPMMVRPPTMHPTLTSATSLNTPRATPPVKASPSPAPSTPAAKKTPAKANGATPKPATPAASAATTAPAAAPAPAAASNANPSIPTHPIPLLIPVASLPRLSALGIQPTPSPHIRPVIGPNGQPQGLQGLPIAIDPAQSVPAVLLGISEGTAEVGADGAASTPGGKQQILHISVVLSRLSPSQLSGLAVLMQSLQAQVEAGKRK</sequence>
<feature type="compositionally biased region" description="Low complexity" evidence="1">
    <location>
        <begin position="455"/>
        <end position="474"/>
    </location>
</feature>
<feature type="region of interest" description="Disordered" evidence="1">
    <location>
        <begin position="68"/>
        <end position="117"/>
    </location>
</feature>
<feature type="compositionally biased region" description="Low complexity" evidence="1">
    <location>
        <begin position="711"/>
        <end position="722"/>
    </location>
</feature>
<feature type="compositionally biased region" description="Basic residues" evidence="1">
    <location>
        <begin position="611"/>
        <end position="621"/>
    </location>
</feature>
<dbReference type="PANTHER" id="PTHR12460:SF0">
    <property type="entry name" value="CID DOMAIN-CONTAINING PROTEIN-RELATED"/>
    <property type="match status" value="1"/>
</dbReference>
<evidence type="ECO:0000259" key="2">
    <source>
        <dbReference type="Pfam" id="PF15249"/>
    </source>
</evidence>
<feature type="compositionally biased region" description="Low complexity" evidence="1">
    <location>
        <begin position="1"/>
        <end position="13"/>
    </location>
</feature>
<feature type="compositionally biased region" description="Polar residues" evidence="1">
    <location>
        <begin position="732"/>
        <end position="744"/>
    </location>
</feature>
<feature type="compositionally biased region" description="Pro residues" evidence="1">
    <location>
        <begin position="623"/>
        <end position="633"/>
    </location>
</feature>
<dbReference type="InterPro" id="IPR015671">
    <property type="entry name" value="GSCR1_dom"/>
</dbReference>
<accession>A0A127ZFL3</accession>
<dbReference type="GO" id="GO:0031124">
    <property type="term" value="P:mRNA 3'-end processing"/>
    <property type="evidence" value="ECO:0007669"/>
    <property type="project" value="TreeGrafter"/>
</dbReference>
<organism evidence="3">
    <name type="scientific">Sporisorium scitamineum</name>
    <dbReference type="NCBI Taxonomy" id="49012"/>
    <lineage>
        <taxon>Eukaryota</taxon>
        <taxon>Fungi</taxon>
        <taxon>Dikarya</taxon>
        <taxon>Basidiomycota</taxon>
        <taxon>Ustilaginomycotina</taxon>
        <taxon>Ustilaginomycetes</taxon>
        <taxon>Ustilaginales</taxon>
        <taxon>Ustilaginaceae</taxon>
        <taxon>Sporisorium</taxon>
    </lineage>
</organism>
<evidence type="ECO:0000256" key="1">
    <source>
        <dbReference type="SAM" id="MobiDB-lite"/>
    </source>
</evidence>
<dbReference type="EMBL" id="LK056681">
    <property type="protein sequence ID" value="CDU24826.1"/>
    <property type="molecule type" value="Genomic_DNA"/>
</dbReference>
<feature type="region of interest" description="Disordered" evidence="1">
    <location>
        <begin position="1"/>
        <end position="20"/>
    </location>
</feature>
<proteinExistence type="predicted"/>
<dbReference type="Pfam" id="PF15249">
    <property type="entry name" value="GLTSCR1"/>
    <property type="match status" value="1"/>
</dbReference>
<dbReference type="GO" id="GO:0000993">
    <property type="term" value="F:RNA polymerase II complex binding"/>
    <property type="evidence" value="ECO:0007669"/>
    <property type="project" value="TreeGrafter"/>
</dbReference>
<feature type="region of interest" description="Disordered" evidence="1">
    <location>
        <begin position="202"/>
        <end position="241"/>
    </location>
</feature>
<gene>
    <name evidence="3" type="ORF">SPSC_04659</name>
</gene>
<feature type="region of interest" description="Disordered" evidence="1">
    <location>
        <begin position="382"/>
        <end position="786"/>
    </location>
</feature>
<feature type="compositionally biased region" description="Low complexity" evidence="1">
    <location>
        <begin position="431"/>
        <end position="448"/>
    </location>
</feature>
<feature type="compositionally biased region" description="Low complexity" evidence="1">
    <location>
        <begin position="645"/>
        <end position="657"/>
    </location>
</feature>
<feature type="compositionally biased region" description="Pro residues" evidence="1">
    <location>
        <begin position="504"/>
        <end position="514"/>
    </location>
</feature>
<feature type="domain" description="GLTSCR protein conserved" evidence="2">
    <location>
        <begin position="140"/>
        <end position="191"/>
    </location>
</feature>
<feature type="compositionally biased region" description="Low complexity" evidence="1">
    <location>
        <begin position="558"/>
        <end position="595"/>
    </location>
</feature>
<dbReference type="PANTHER" id="PTHR12460">
    <property type="entry name" value="CYCLIN-DEPENDENT KINASE INHIBITOR-RELATED PROTEIN"/>
    <property type="match status" value="1"/>
</dbReference>
<dbReference type="AlphaFoldDB" id="A0A127ZFL3"/>
<feature type="compositionally biased region" description="Polar residues" evidence="1">
    <location>
        <begin position="75"/>
        <end position="102"/>
    </location>
</feature>
<dbReference type="OrthoDB" id="2556847at2759"/>
<reference evidence="3" key="1">
    <citation type="submission" date="2014-06" db="EMBL/GenBank/DDBJ databases">
        <authorList>
            <person name="Ju J."/>
            <person name="Zhang J."/>
        </authorList>
    </citation>
    <scope>NUCLEOTIDE SEQUENCE</scope>
    <source>
        <strain evidence="3">SscI8</strain>
    </source>
</reference>
<evidence type="ECO:0000313" key="3">
    <source>
        <dbReference type="EMBL" id="CDU24826.1"/>
    </source>
</evidence>
<feature type="compositionally biased region" description="Basic and acidic residues" evidence="1">
    <location>
        <begin position="382"/>
        <end position="415"/>
    </location>
</feature>
<protein>
    <recommendedName>
        <fullName evidence="2">GLTSCR protein conserved domain-containing protein</fullName>
    </recommendedName>
</protein>
<feature type="compositionally biased region" description="Pro residues" evidence="1">
    <location>
        <begin position="673"/>
        <end position="690"/>
    </location>
</feature>